<dbReference type="Proteomes" id="UP000317036">
    <property type="component" value="Unassembled WGS sequence"/>
</dbReference>
<dbReference type="GO" id="GO:0016020">
    <property type="term" value="C:membrane"/>
    <property type="evidence" value="ECO:0007669"/>
    <property type="project" value="TreeGrafter"/>
</dbReference>
<feature type="domain" description="AB hydrolase-1" evidence="1">
    <location>
        <begin position="23"/>
        <end position="248"/>
    </location>
</feature>
<evidence type="ECO:0000313" key="3">
    <source>
        <dbReference type="Proteomes" id="UP000317036"/>
    </source>
</evidence>
<reference evidence="2 3" key="1">
    <citation type="submission" date="2019-07" db="EMBL/GenBank/DDBJ databases">
        <authorList>
            <person name="Kim J."/>
        </authorList>
    </citation>
    <scope>NUCLEOTIDE SEQUENCE [LARGE SCALE GENOMIC DNA]</scope>
    <source>
        <strain evidence="2 3">JC52</strain>
    </source>
</reference>
<organism evidence="2 3">
    <name type="scientific">Paenibacillus cremeus</name>
    <dbReference type="NCBI Taxonomy" id="2163881"/>
    <lineage>
        <taxon>Bacteria</taxon>
        <taxon>Bacillati</taxon>
        <taxon>Bacillota</taxon>
        <taxon>Bacilli</taxon>
        <taxon>Bacillales</taxon>
        <taxon>Paenibacillaceae</taxon>
        <taxon>Paenibacillus</taxon>
    </lineage>
</organism>
<dbReference type="InterPro" id="IPR029058">
    <property type="entry name" value="AB_hydrolase_fold"/>
</dbReference>
<dbReference type="PRINTS" id="PR00412">
    <property type="entry name" value="EPOXHYDRLASE"/>
</dbReference>
<protein>
    <submittedName>
        <fullName evidence="2">Alpha/beta hydrolase</fullName>
    </submittedName>
</protein>
<dbReference type="PANTHER" id="PTHR43798">
    <property type="entry name" value="MONOACYLGLYCEROL LIPASE"/>
    <property type="match status" value="1"/>
</dbReference>
<dbReference type="InterPro" id="IPR000639">
    <property type="entry name" value="Epox_hydrolase-like"/>
</dbReference>
<evidence type="ECO:0000313" key="2">
    <source>
        <dbReference type="EMBL" id="TVY01898.1"/>
    </source>
</evidence>
<dbReference type="EMBL" id="VNJI01000066">
    <property type="protein sequence ID" value="TVY01898.1"/>
    <property type="molecule type" value="Genomic_DNA"/>
</dbReference>
<keyword evidence="3" id="KW-1185">Reference proteome</keyword>
<proteinExistence type="predicted"/>
<dbReference type="OrthoDB" id="252464at2"/>
<dbReference type="InterPro" id="IPR050266">
    <property type="entry name" value="AB_hydrolase_sf"/>
</dbReference>
<dbReference type="PANTHER" id="PTHR43798:SF20">
    <property type="entry name" value="2-SUCCINYL-6-HYDROXY-2,4-CYCLOHEXADIENE-1-CARBOXYLATE SYNTHASE-RELATED"/>
    <property type="match status" value="1"/>
</dbReference>
<dbReference type="RefSeq" id="WP_144854335.1">
    <property type="nucleotide sequence ID" value="NZ_VNJI01000066.1"/>
</dbReference>
<evidence type="ECO:0000259" key="1">
    <source>
        <dbReference type="Pfam" id="PF00561"/>
    </source>
</evidence>
<gene>
    <name evidence="2" type="ORF">FPZ49_31830</name>
</gene>
<keyword evidence="2" id="KW-0378">Hydrolase</keyword>
<dbReference type="Gene3D" id="3.40.50.1820">
    <property type="entry name" value="alpha/beta hydrolase"/>
    <property type="match status" value="1"/>
</dbReference>
<dbReference type="SUPFAM" id="SSF53474">
    <property type="entry name" value="alpha/beta-Hydrolases"/>
    <property type="match status" value="1"/>
</dbReference>
<dbReference type="GO" id="GO:0016787">
    <property type="term" value="F:hydrolase activity"/>
    <property type="evidence" value="ECO:0007669"/>
    <property type="project" value="UniProtKB-KW"/>
</dbReference>
<dbReference type="InterPro" id="IPR000073">
    <property type="entry name" value="AB_hydrolase_1"/>
</dbReference>
<dbReference type="AlphaFoldDB" id="A0A559JPW5"/>
<dbReference type="PRINTS" id="PR00111">
    <property type="entry name" value="ABHYDROLASE"/>
</dbReference>
<sequence>MTKQTKEVKGKKIAYKDSGQGIPVVLLHGFCGSSAYWDQLIPRLEGRCRVIAPDLRGHGESSAPADNVYSMETLAEDIAGLLDAIELGPVILLGHSLGGYTALAFAEKFPNKLRAFGLVHSTAYPDDEKGKEGRLKAQQTVREQGLPVFLDGLIPKLFAPEHLTSMPDAVQQAKSIGLGTSPEGAVATLEGMRTRPDRNAVLASAQVPVLLVAGSKDQIIAPDRTFSVQGEHITQKQIDGAGHMSMIETTDVLAQMILDFVNTVDH</sequence>
<accession>A0A559JPW5</accession>
<dbReference type="Pfam" id="PF00561">
    <property type="entry name" value="Abhydrolase_1"/>
    <property type="match status" value="1"/>
</dbReference>
<name>A0A559JPW5_9BACL</name>
<comment type="caution">
    <text evidence="2">The sequence shown here is derived from an EMBL/GenBank/DDBJ whole genome shotgun (WGS) entry which is preliminary data.</text>
</comment>